<comment type="caution">
    <text evidence="12">The sequence shown here is derived from an EMBL/GenBank/DDBJ whole genome shotgun (WGS) entry which is preliminary data.</text>
</comment>
<dbReference type="Proteomes" id="UP000614410">
    <property type="component" value="Unassembled WGS sequence"/>
</dbReference>
<accession>A0A934KM62</accession>
<keyword evidence="5 9" id="KW-0064">Aspartyl protease</keyword>
<comment type="caution">
    <text evidence="9">Lacks conserved residue(s) required for the propagation of feature annotation.</text>
</comment>
<dbReference type="GO" id="GO:0005886">
    <property type="term" value="C:plasma membrane"/>
    <property type="evidence" value="ECO:0007669"/>
    <property type="project" value="UniProtKB-SubCell"/>
</dbReference>
<feature type="active site" evidence="9">
    <location>
        <position position="133"/>
    </location>
</feature>
<keyword evidence="6 9" id="KW-0378">Hydrolase</keyword>
<keyword evidence="2 9" id="KW-1003">Cell membrane</keyword>
<evidence type="ECO:0000313" key="12">
    <source>
        <dbReference type="EMBL" id="MBJ7608355.1"/>
    </source>
</evidence>
<dbReference type="AlphaFoldDB" id="A0A934KM62"/>
<dbReference type="PANTHER" id="PTHR33695">
    <property type="entry name" value="LIPOPROTEIN SIGNAL PEPTIDASE"/>
    <property type="match status" value="1"/>
</dbReference>
<dbReference type="NCBIfam" id="TIGR00077">
    <property type="entry name" value="lspA"/>
    <property type="match status" value="1"/>
</dbReference>
<comment type="similarity">
    <text evidence="1 9 11">Belongs to the peptidase A8 family.</text>
</comment>
<keyword evidence="7 9" id="KW-1133">Transmembrane helix</keyword>
<evidence type="ECO:0000256" key="6">
    <source>
        <dbReference type="ARBA" id="ARBA00022801"/>
    </source>
</evidence>
<dbReference type="Pfam" id="PF01252">
    <property type="entry name" value="Peptidase_A8"/>
    <property type="match status" value="1"/>
</dbReference>
<proteinExistence type="inferred from homology"/>
<evidence type="ECO:0000256" key="8">
    <source>
        <dbReference type="ARBA" id="ARBA00023136"/>
    </source>
</evidence>
<comment type="pathway">
    <text evidence="9">Protein modification; lipoprotein biosynthesis (signal peptide cleavage).</text>
</comment>
<comment type="catalytic activity">
    <reaction evidence="9 10">
        <text>Release of signal peptides from bacterial membrane prolipoproteins. Hydrolyzes -Xaa-Yaa-Zaa-|-(S,diacylglyceryl)Cys-, in which Xaa is hydrophobic (preferably Leu), and Yaa (Ala or Ser) and Zaa (Gly or Ala) have small, neutral side chains.</text>
        <dbReference type="EC" id="3.4.23.36"/>
    </reaction>
</comment>
<evidence type="ECO:0000256" key="3">
    <source>
        <dbReference type="ARBA" id="ARBA00022670"/>
    </source>
</evidence>
<dbReference type="GO" id="GO:0006508">
    <property type="term" value="P:proteolysis"/>
    <property type="evidence" value="ECO:0007669"/>
    <property type="project" value="UniProtKB-KW"/>
</dbReference>
<evidence type="ECO:0000256" key="7">
    <source>
        <dbReference type="ARBA" id="ARBA00022989"/>
    </source>
</evidence>
<dbReference type="GO" id="GO:0004190">
    <property type="term" value="F:aspartic-type endopeptidase activity"/>
    <property type="evidence" value="ECO:0007669"/>
    <property type="project" value="UniProtKB-UniRule"/>
</dbReference>
<keyword evidence="4 9" id="KW-0812">Transmembrane</keyword>
<gene>
    <name evidence="9 12" type="primary">lspA</name>
    <name evidence="12" type="ORF">JF887_02835</name>
</gene>
<evidence type="ECO:0000256" key="1">
    <source>
        <dbReference type="ARBA" id="ARBA00006139"/>
    </source>
</evidence>
<comment type="function">
    <text evidence="9 10">This protein specifically catalyzes the removal of signal peptides from prolipoproteins.</text>
</comment>
<evidence type="ECO:0000256" key="2">
    <source>
        <dbReference type="ARBA" id="ARBA00022475"/>
    </source>
</evidence>
<evidence type="ECO:0000256" key="9">
    <source>
        <dbReference type="HAMAP-Rule" id="MF_00161"/>
    </source>
</evidence>
<evidence type="ECO:0000313" key="13">
    <source>
        <dbReference type="Proteomes" id="UP000614410"/>
    </source>
</evidence>
<feature type="transmembrane region" description="Helical" evidence="9">
    <location>
        <begin position="65"/>
        <end position="84"/>
    </location>
</feature>
<organism evidence="12 13">
    <name type="scientific">Candidatus Amunia macphersoniae</name>
    <dbReference type="NCBI Taxonomy" id="3127014"/>
    <lineage>
        <taxon>Bacteria</taxon>
        <taxon>Bacillati</taxon>
        <taxon>Candidatus Dormiibacterota</taxon>
        <taxon>Candidatus Dormibacteria</taxon>
        <taxon>Candidatus Aeolococcales</taxon>
        <taxon>Candidatus Aeolococcaceae</taxon>
        <taxon>Candidatus Amunia</taxon>
    </lineage>
</organism>
<evidence type="ECO:0000256" key="10">
    <source>
        <dbReference type="RuleBase" id="RU000594"/>
    </source>
</evidence>
<dbReference type="PANTHER" id="PTHR33695:SF1">
    <property type="entry name" value="LIPOPROTEIN SIGNAL PEPTIDASE"/>
    <property type="match status" value="1"/>
</dbReference>
<evidence type="ECO:0000256" key="11">
    <source>
        <dbReference type="RuleBase" id="RU004181"/>
    </source>
</evidence>
<reference evidence="12 13" key="1">
    <citation type="submission" date="2020-10" db="EMBL/GenBank/DDBJ databases">
        <title>Ca. Dormibacterota MAGs.</title>
        <authorList>
            <person name="Montgomery K."/>
        </authorList>
    </citation>
    <scope>NUCLEOTIDE SEQUENCE [LARGE SCALE GENOMIC DNA]</scope>
    <source>
        <strain evidence="12">Mitchell_Peninsula_5</strain>
    </source>
</reference>
<feature type="active site" evidence="9">
    <location>
        <position position="119"/>
    </location>
</feature>
<dbReference type="PRINTS" id="PR00781">
    <property type="entry name" value="LIPOSIGPTASE"/>
</dbReference>
<keyword evidence="8 9" id="KW-0472">Membrane</keyword>
<dbReference type="InterPro" id="IPR001872">
    <property type="entry name" value="Peptidase_A8"/>
</dbReference>
<protein>
    <recommendedName>
        <fullName evidence="9">Lipoprotein signal peptidase</fullName>
        <ecNumber evidence="9">3.4.23.36</ecNumber>
    </recommendedName>
    <alternativeName>
        <fullName evidence="9">Prolipoprotein signal peptidase</fullName>
    </alternativeName>
    <alternativeName>
        <fullName evidence="9">Signal peptidase II</fullName>
        <shortName evidence="9">SPase II</shortName>
    </alternativeName>
</protein>
<sequence length="161" mass="16911">MAVPGRGRQLTVLLTTALVIFGLDHLTKWLVTDHIALGDQVPASGPVTIHHIHNRGAAFGLFPQMHFIFLAVAAVVALYILVAGRRFGPGVFPQALLGMVLGGAVANAVDRVAQGYVVDFIDLQRWPVFNVADMAIVVGIIVGALTLRSAPGVRGQGDGSA</sequence>
<feature type="transmembrane region" description="Helical" evidence="9">
    <location>
        <begin position="129"/>
        <end position="147"/>
    </location>
</feature>
<comment type="subcellular location">
    <subcellularLocation>
        <location evidence="9">Cell membrane</location>
        <topology evidence="9">Multi-pass membrane protein</topology>
    </subcellularLocation>
</comment>
<evidence type="ECO:0000256" key="4">
    <source>
        <dbReference type="ARBA" id="ARBA00022692"/>
    </source>
</evidence>
<evidence type="ECO:0000256" key="5">
    <source>
        <dbReference type="ARBA" id="ARBA00022750"/>
    </source>
</evidence>
<dbReference type="HAMAP" id="MF_00161">
    <property type="entry name" value="LspA"/>
    <property type="match status" value="1"/>
</dbReference>
<dbReference type="EMBL" id="JAEKNN010000012">
    <property type="protein sequence ID" value="MBJ7608355.1"/>
    <property type="molecule type" value="Genomic_DNA"/>
</dbReference>
<name>A0A934KM62_9BACT</name>
<feature type="transmembrane region" description="Helical" evidence="9">
    <location>
        <begin position="91"/>
        <end position="109"/>
    </location>
</feature>
<dbReference type="PROSITE" id="PS00855">
    <property type="entry name" value="SPASE_II"/>
    <property type="match status" value="1"/>
</dbReference>
<dbReference type="EC" id="3.4.23.36" evidence="9"/>
<keyword evidence="3 9" id="KW-0645">Protease</keyword>